<proteinExistence type="predicted"/>
<dbReference type="AlphaFoldDB" id="A8NAC1"/>
<reference evidence="2 3" key="1">
    <citation type="journal article" date="2010" name="Proc. Natl. Acad. Sci. U.S.A.">
        <title>Insights into evolution of multicellular fungi from the assembled chromosomes of the mushroom Coprinopsis cinerea (Coprinus cinereus).</title>
        <authorList>
            <person name="Stajich J.E."/>
            <person name="Wilke S.K."/>
            <person name="Ahren D."/>
            <person name="Au C.H."/>
            <person name="Birren B.W."/>
            <person name="Borodovsky M."/>
            <person name="Burns C."/>
            <person name="Canback B."/>
            <person name="Casselton L.A."/>
            <person name="Cheng C.K."/>
            <person name="Deng J."/>
            <person name="Dietrich F.S."/>
            <person name="Fargo D.C."/>
            <person name="Farman M.L."/>
            <person name="Gathman A.C."/>
            <person name="Goldberg J."/>
            <person name="Guigo R."/>
            <person name="Hoegger P.J."/>
            <person name="Hooker J.B."/>
            <person name="Huggins A."/>
            <person name="James T.Y."/>
            <person name="Kamada T."/>
            <person name="Kilaru S."/>
            <person name="Kodira C."/>
            <person name="Kues U."/>
            <person name="Kupfer D."/>
            <person name="Kwan H.S."/>
            <person name="Lomsadze A."/>
            <person name="Li W."/>
            <person name="Lilly W.W."/>
            <person name="Ma L.J."/>
            <person name="Mackey A.J."/>
            <person name="Manning G."/>
            <person name="Martin F."/>
            <person name="Muraguchi H."/>
            <person name="Natvig D.O."/>
            <person name="Palmerini H."/>
            <person name="Ramesh M.A."/>
            <person name="Rehmeyer C.J."/>
            <person name="Roe B.A."/>
            <person name="Shenoy N."/>
            <person name="Stanke M."/>
            <person name="Ter-Hovhannisyan V."/>
            <person name="Tunlid A."/>
            <person name="Velagapudi R."/>
            <person name="Vision T.J."/>
            <person name="Zeng Q."/>
            <person name="Zolan M.E."/>
            <person name="Pukkila P.J."/>
        </authorList>
    </citation>
    <scope>NUCLEOTIDE SEQUENCE [LARGE SCALE GENOMIC DNA]</scope>
    <source>
        <strain evidence="3">Okayama-7 / 130 / ATCC MYA-4618 / FGSC 9003</strain>
    </source>
</reference>
<name>A8NAC1_COPC7</name>
<dbReference type="Gene3D" id="2.60.120.260">
    <property type="entry name" value="Galactose-binding domain-like"/>
    <property type="match status" value="2"/>
</dbReference>
<dbReference type="InParanoid" id="A8NAC1"/>
<dbReference type="VEuPathDB" id="FungiDB:CC1G_08377"/>
<dbReference type="OMA" id="PMGQHHI"/>
<keyword evidence="1" id="KW-0472">Membrane</keyword>
<dbReference type="KEGG" id="cci:CC1G_08377"/>
<keyword evidence="3" id="KW-1185">Reference proteome</keyword>
<dbReference type="EMBL" id="AACS02000007">
    <property type="protein sequence ID" value="EAU90104.2"/>
    <property type="molecule type" value="Genomic_DNA"/>
</dbReference>
<protein>
    <recommendedName>
        <fullName evidence="4">Transmembrane protein</fullName>
    </recommendedName>
</protein>
<dbReference type="RefSeq" id="XP_001831773.2">
    <property type="nucleotide sequence ID" value="XM_001831721.2"/>
</dbReference>
<gene>
    <name evidence="2" type="ORF">CC1G_08377</name>
</gene>
<organism evidence="2 3">
    <name type="scientific">Coprinopsis cinerea (strain Okayama-7 / 130 / ATCC MYA-4618 / FGSC 9003)</name>
    <name type="common">Inky cap fungus</name>
    <name type="synonym">Hormographiella aspergillata</name>
    <dbReference type="NCBI Taxonomy" id="240176"/>
    <lineage>
        <taxon>Eukaryota</taxon>
        <taxon>Fungi</taxon>
        <taxon>Dikarya</taxon>
        <taxon>Basidiomycota</taxon>
        <taxon>Agaricomycotina</taxon>
        <taxon>Agaricomycetes</taxon>
        <taxon>Agaricomycetidae</taxon>
        <taxon>Agaricales</taxon>
        <taxon>Agaricineae</taxon>
        <taxon>Psathyrellaceae</taxon>
        <taxon>Coprinopsis</taxon>
    </lineage>
</organism>
<feature type="transmembrane region" description="Helical" evidence="1">
    <location>
        <begin position="266"/>
        <end position="290"/>
    </location>
</feature>
<accession>A8NAC1</accession>
<evidence type="ECO:0000313" key="2">
    <source>
        <dbReference type="EMBL" id="EAU90104.2"/>
    </source>
</evidence>
<dbReference type="GeneID" id="6008249"/>
<evidence type="ECO:0008006" key="4">
    <source>
        <dbReference type="Google" id="ProtNLM"/>
    </source>
</evidence>
<dbReference type="HOGENOM" id="CLU_028897_0_1_1"/>
<comment type="caution">
    <text evidence="2">The sequence shown here is derived from an EMBL/GenBank/DDBJ whole genome shotgun (WGS) entry which is preliminary data.</text>
</comment>
<sequence length="354" mass="36997">MTFQFYGTATGIYGSMRGNHGRYQVSVDGLEYPEGNGRTAQGEDQFNATLFEVEGLPQGVHDVTLVNREDAWLDVDTVSWQASIGEDGEDIIVNTIQDSHPTFVYQPAGAWNTAPEGVSSFSGGSGQVSLYPLRLHTPRNSASVLFSGDCVALFGSAGPRGASSYSASVNDRPARSFSANRHYHRNKQLLFWAGGLGAGNHTLRVVKDSPDAGEVLAIDYAEVYTTESIGGSLSEGGAVVISAPAVTVTHQVLVSGAANNKLSSGAIAGIATASVVATISLALAVIAVLLMMRRRRDSEKGAQWGHSGAVNPLIAPTMALNTNNTSAAGQPFSSVSGFPPSYAKAPMMHHAGGP</sequence>
<evidence type="ECO:0000313" key="3">
    <source>
        <dbReference type="Proteomes" id="UP000001861"/>
    </source>
</evidence>
<evidence type="ECO:0000256" key="1">
    <source>
        <dbReference type="SAM" id="Phobius"/>
    </source>
</evidence>
<dbReference type="Proteomes" id="UP000001861">
    <property type="component" value="Unassembled WGS sequence"/>
</dbReference>
<keyword evidence="1" id="KW-1133">Transmembrane helix</keyword>
<dbReference type="OrthoDB" id="2576082at2759"/>
<keyword evidence="1" id="KW-0812">Transmembrane</keyword>